<sequence>MAGPGPGGGETDTAAETGGSAQVDQDREMIVRKDLAVQLESVLEKKAPDILTEHQQTLSTSSRKKLEHFYDPVSHKGFIEIKLRSLEVGQQRYHKRKLSCSAASAAQPSVDEDPSEWLTVIKRMKPSPENMGPIKTAME</sequence>
<evidence type="ECO:0000256" key="1">
    <source>
        <dbReference type="SAM" id="MobiDB-lite"/>
    </source>
</evidence>
<dbReference type="EMBL" id="JAOPHQ010003127">
    <property type="protein sequence ID" value="KAK0144619.1"/>
    <property type="molecule type" value="Genomic_DNA"/>
</dbReference>
<reference evidence="2" key="1">
    <citation type="journal article" date="2023" name="Front. Mar. Sci.">
        <title>A new Merluccius polli reference genome to investigate the effects of global change in West African waters.</title>
        <authorList>
            <person name="Mateo J.L."/>
            <person name="Blanco-Fernandez C."/>
            <person name="Garcia-Vazquez E."/>
            <person name="Machado-Schiaffino G."/>
        </authorList>
    </citation>
    <scope>NUCLEOTIDE SEQUENCE</scope>
    <source>
        <strain evidence="2">C29</strain>
        <tissue evidence="2">Fin</tissue>
    </source>
</reference>
<accession>A0AA47MQW6</accession>
<keyword evidence="3" id="KW-1185">Reference proteome</keyword>
<evidence type="ECO:0000313" key="2">
    <source>
        <dbReference type="EMBL" id="KAK0144619.1"/>
    </source>
</evidence>
<protein>
    <submittedName>
        <fullName evidence="2">Uncharacterized protein</fullName>
    </submittedName>
</protein>
<gene>
    <name evidence="2" type="ORF">N1851_016961</name>
</gene>
<dbReference type="Proteomes" id="UP001174136">
    <property type="component" value="Unassembled WGS sequence"/>
</dbReference>
<name>A0AA47MQW6_MERPO</name>
<organism evidence="2 3">
    <name type="scientific">Merluccius polli</name>
    <name type="common">Benguela hake</name>
    <name type="synonym">Merluccius cadenati</name>
    <dbReference type="NCBI Taxonomy" id="89951"/>
    <lineage>
        <taxon>Eukaryota</taxon>
        <taxon>Metazoa</taxon>
        <taxon>Chordata</taxon>
        <taxon>Craniata</taxon>
        <taxon>Vertebrata</taxon>
        <taxon>Euteleostomi</taxon>
        <taxon>Actinopterygii</taxon>
        <taxon>Neopterygii</taxon>
        <taxon>Teleostei</taxon>
        <taxon>Neoteleostei</taxon>
        <taxon>Acanthomorphata</taxon>
        <taxon>Zeiogadaria</taxon>
        <taxon>Gadariae</taxon>
        <taxon>Gadiformes</taxon>
        <taxon>Gadoidei</taxon>
        <taxon>Merlucciidae</taxon>
        <taxon>Merluccius</taxon>
    </lineage>
</organism>
<feature type="region of interest" description="Disordered" evidence="1">
    <location>
        <begin position="1"/>
        <end position="27"/>
    </location>
</feature>
<evidence type="ECO:0000313" key="3">
    <source>
        <dbReference type="Proteomes" id="UP001174136"/>
    </source>
</evidence>
<comment type="caution">
    <text evidence="2">The sequence shown here is derived from an EMBL/GenBank/DDBJ whole genome shotgun (WGS) entry which is preliminary data.</text>
</comment>
<dbReference type="AlphaFoldDB" id="A0AA47MQW6"/>
<proteinExistence type="predicted"/>
<feature type="compositionally biased region" description="Gly residues" evidence="1">
    <location>
        <begin position="1"/>
        <end position="10"/>
    </location>
</feature>